<reference evidence="3 4" key="2">
    <citation type="submission" date="2024-07" db="EMBL/GenBank/DDBJ databases">
        <authorList>
            <person name="Akdeniz Z."/>
        </authorList>
    </citation>
    <scope>NUCLEOTIDE SEQUENCE [LARGE SCALE GENOMIC DNA]</scope>
</reference>
<dbReference type="EMBL" id="CATOUU010000052">
    <property type="protein sequence ID" value="CAI9914571.1"/>
    <property type="molecule type" value="Genomic_DNA"/>
</dbReference>
<gene>
    <name evidence="2" type="ORF">HINF_LOCUS2216</name>
    <name evidence="3" type="ORF">HINF_LOCUS44858</name>
</gene>
<feature type="transmembrane region" description="Helical" evidence="1">
    <location>
        <begin position="73"/>
        <end position="98"/>
    </location>
</feature>
<sequence>MDHSSSQQFSSNLKSDNNNKFAQFDIVQQVLNEQTLARKIKHIKNTMISFFVFLIVSCVAYGFGFVLNFEESMMYVICVAIAATTITFIVATVSYFVLKSKQKQQMAANTEVLIRYSFTSRNSDMIIPE</sequence>
<evidence type="ECO:0000313" key="4">
    <source>
        <dbReference type="Proteomes" id="UP001642409"/>
    </source>
</evidence>
<evidence type="ECO:0000313" key="2">
    <source>
        <dbReference type="EMBL" id="CAI9914571.1"/>
    </source>
</evidence>
<dbReference type="Proteomes" id="UP001642409">
    <property type="component" value="Unassembled WGS sequence"/>
</dbReference>
<keyword evidence="1" id="KW-1133">Transmembrane helix</keyword>
<accession>A0AA86N8B4</accession>
<keyword evidence="1" id="KW-0472">Membrane</keyword>
<reference evidence="2" key="1">
    <citation type="submission" date="2023-06" db="EMBL/GenBank/DDBJ databases">
        <authorList>
            <person name="Kurt Z."/>
        </authorList>
    </citation>
    <scope>NUCLEOTIDE SEQUENCE</scope>
</reference>
<evidence type="ECO:0000256" key="1">
    <source>
        <dbReference type="SAM" id="Phobius"/>
    </source>
</evidence>
<protein>
    <submittedName>
        <fullName evidence="3">Hypothetical_protein</fullName>
    </submittedName>
</protein>
<keyword evidence="4" id="KW-1185">Reference proteome</keyword>
<keyword evidence="1" id="KW-0812">Transmembrane</keyword>
<comment type="caution">
    <text evidence="2">The sequence shown here is derived from an EMBL/GenBank/DDBJ whole genome shotgun (WGS) entry which is preliminary data.</text>
</comment>
<proteinExistence type="predicted"/>
<dbReference type="AlphaFoldDB" id="A0AA86N8B4"/>
<organism evidence="2">
    <name type="scientific">Hexamita inflata</name>
    <dbReference type="NCBI Taxonomy" id="28002"/>
    <lineage>
        <taxon>Eukaryota</taxon>
        <taxon>Metamonada</taxon>
        <taxon>Diplomonadida</taxon>
        <taxon>Hexamitidae</taxon>
        <taxon>Hexamitinae</taxon>
        <taxon>Hexamita</taxon>
    </lineage>
</organism>
<name>A0AA86N8B4_9EUKA</name>
<evidence type="ECO:0000313" key="3">
    <source>
        <dbReference type="EMBL" id="CAL6052455.1"/>
    </source>
</evidence>
<feature type="transmembrane region" description="Helical" evidence="1">
    <location>
        <begin position="48"/>
        <end position="67"/>
    </location>
</feature>
<dbReference type="EMBL" id="CAXDID020000192">
    <property type="protein sequence ID" value="CAL6052455.1"/>
    <property type="molecule type" value="Genomic_DNA"/>
</dbReference>